<protein>
    <recommendedName>
        <fullName evidence="4">Protein kinase domain-containing protein</fullName>
    </recommendedName>
</protein>
<dbReference type="SUPFAM" id="SSF56112">
    <property type="entry name" value="Protein kinase-like (PK-like)"/>
    <property type="match status" value="1"/>
</dbReference>
<organism evidence="2 3">
    <name type="scientific">Gloeophyllum trabeum (strain ATCC 11539 / FP-39264 / Madison 617)</name>
    <name type="common">Brown rot fungus</name>
    <dbReference type="NCBI Taxonomy" id="670483"/>
    <lineage>
        <taxon>Eukaryota</taxon>
        <taxon>Fungi</taxon>
        <taxon>Dikarya</taxon>
        <taxon>Basidiomycota</taxon>
        <taxon>Agaricomycotina</taxon>
        <taxon>Agaricomycetes</taxon>
        <taxon>Gloeophyllales</taxon>
        <taxon>Gloeophyllaceae</taxon>
        <taxon>Gloeophyllum</taxon>
    </lineage>
</organism>
<dbReference type="Proteomes" id="UP000030669">
    <property type="component" value="Unassembled WGS sequence"/>
</dbReference>
<feature type="region of interest" description="Disordered" evidence="1">
    <location>
        <begin position="1"/>
        <end position="37"/>
    </location>
</feature>
<dbReference type="OrthoDB" id="4062651at2759"/>
<keyword evidence="3" id="KW-1185">Reference proteome</keyword>
<dbReference type="eggNOG" id="ENOG502SRW1">
    <property type="taxonomic scope" value="Eukaryota"/>
</dbReference>
<evidence type="ECO:0008006" key="4">
    <source>
        <dbReference type="Google" id="ProtNLM"/>
    </source>
</evidence>
<sequence>MAGLSSSSKKSTSPAQRSTRRQERQARSGDKTSGHIHPYPTVGRVFLGEVDVDYVHVLVADSEILESLDEVGELDSRTWKTVKVCVQASVRLMVLQFAKVVNQNKDVFHTGRPASNYGPPVALFNSVLGWLAYQLSRLEDISEIHPASFRAAHEVVTLSLGSYPSQDIRVDSLSRPLQMCLGMPFTWKLKMAGIEPNVVVGGSEPFGLMEVKNEVGLNGDASLQAGLVYARIVTETTGKMLLRRKQSNCPTILISIMGDLLEIAIATHTDGPYIDCLFSERLRLGFHELAVVSRVACVFKAVKEALTGLERFCSEIDNAPPPLGISFLFPSPSPCPSYEHLMPRLKFAGRLSVLGKSYQMAEASHERRSGLYLATLLNSDVTEPADVSSVPDIHGREVAVKFTTTYNSAAHKLMAEAGLAPALHACVPVLGGLTMVPLPYSIYKDVKTAVELLHAHNIVFGDLRTPNIMCIPGERGSDEAARAMLIDFDWIGIHTAGRYPPTLNDSMPIWPSSVQRGAPMLKAHDLEMHDVLKKVCLPEAS</sequence>
<accession>S7RL64</accession>
<dbReference type="InterPro" id="IPR011009">
    <property type="entry name" value="Kinase-like_dom_sf"/>
</dbReference>
<dbReference type="STRING" id="670483.S7RL64"/>
<name>S7RL64_GLOTA</name>
<dbReference type="KEGG" id="gtr:GLOTRDRAFT_130748"/>
<evidence type="ECO:0000313" key="2">
    <source>
        <dbReference type="EMBL" id="EPQ53409.1"/>
    </source>
</evidence>
<gene>
    <name evidence="2" type="ORF">GLOTRDRAFT_130748</name>
</gene>
<dbReference type="OMA" id="PEYDWIR"/>
<feature type="compositionally biased region" description="Basic and acidic residues" evidence="1">
    <location>
        <begin position="20"/>
        <end position="33"/>
    </location>
</feature>
<dbReference type="Gene3D" id="1.10.510.10">
    <property type="entry name" value="Transferase(Phosphotransferase) domain 1"/>
    <property type="match status" value="1"/>
</dbReference>
<dbReference type="AlphaFoldDB" id="S7RL64"/>
<dbReference type="EMBL" id="KB469305">
    <property type="protein sequence ID" value="EPQ53409.1"/>
    <property type="molecule type" value="Genomic_DNA"/>
</dbReference>
<evidence type="ECO:0000256" key="1">
    <source>
        <dbReference type="SAM" id="MobiDB-lite"/>
    </source>
</evidence>
<dbReference type="GeneID" id="19302156"/>
<dbReference type="RefSeq" id="XP_007867756.1">
    <property type="nucleotide sequence ID" value="XM_007869565.1"/>
</dbReference>
<evidence type="ECO:0000313" key="3">
    <source>
        <dbReference type="Proteomes" id="UP000030669"/>
    </source>
</evidence>
<feature type="compositionally biased region" description="Low complexity" evidence="1">
    <location>
        <begin position="1"/>
        <end position="13"/>
    </location>
</feature>
<dbReference type="HOGENOM" id="CLU_013871_5_1_1"/>
<proteinExistence type="predicted"/>
<reference evidence="2 3" key="1">
    <citation type="journal article" date="2012" name="Science">
        <title>The Paleozoic origin of enzymatic lignin decomposition reconstructed from 31 fungal genomes.</title>
        <authorList>
            <person name="Floudas D."/>
            <person name="Binder M."/>
            <person name="Riley R."/>
            <person name="Barry K."/>
            <person name="Blanchette R.A."/>
            <person name="Henrissat B."/>
            <person name="Martinez A.T."/>
            <person name="Otillar R."/>
            <person name="Spatafora J.W."/>
            <person name="Yadav J.S."/>
            <person name="Aerts A."/>
            <person name="Benoit I."/>
            <person name="Boyd A."/>
            <person name="Carlson A."/>
            <person name="Copeland A."/>
            <person name="Coutinho P.M."/>
            <person name="de Vries R.P."/>
            <person name="Ferreira P."/>
            <person name="Findley K."/>
            <person name="Foster B."/>
            <person name="Gaskell J."/>
            <person name="Glotzer D."/>
            <person name="Gorecki P."/>
            <person name="Heitman J."/>
            <person name="Hesse C."/>
            <person name="Hori C."/>
            <person name="Igarashi K."/>
            <person name="Jurgens J.A."/>
            <person name="Kallen N."/>
            <person name="Kersten P."/>
            <person name="Kohler A."/>
            <person name="Kuees U."/>
            <person name="Kumar T.K.A."/>
            <person name="Kuo A."/>
            <person name="LaButti K."/>
            <person name="Larrondo L.F."/>
            <person name="Lindquist E."/>
            <person name="Ling A."/>
            <person name="Lombard V."/>
            <person name="Lucas S."/>
            <person name="Lundell T."/>
            <person name="Martin R."/>
            <person name="McLaughlin D.J."/>
            <person name="Morgenstern I."/>
            <person name="Morin E."/>
            <person name="Murat C."/>
            <person name="Nagy L.G."/>
            <person name="Nolan M."/>
            <person name="Ohm R.A."/>
            <person name="Patyshakuliyeva A."/>
            <person name="Rokas A."/>
            <person name="Ruiz-Duenas F.J."/>
            <person name="Sabat G."/>
            <person name="Salamov A."/>
            <person name="Samejima M."/>
            <person name="Schmutz J."/>
            <person name="Slot J.C."/>
            <person name="St John F."/>
            <person name="Stenlid J."/>
            <person name="Sun H."/>
            <person name="Sun S."/>
            <person name="Syed K."/>
            <person name="Tsang A."/>
            <person name="Wiebenga A."/>
            <person name="Young D."/>
            <person name="Pisabarro A."/>
            <person name="Eastwood D.C."/>
            <person name="Martin F."/>
            <person name="Cullen D."/>
            <person name="Grigoriev I.V."/>
            <person name="Hibbett D.S."/>
        </authorList>
    </citation>
    <scope>NUCLEOTIDE SEQUENCE [LARGE SCALE GENOMIC DNA]</scope>
    <source>
        <strain evidence="2 3">ATCC 11539</strain>
    </source>
</reference>